<feature type="region of interest" description="Disordered" evidence="12">
    <location>
        <begin position="346"/>
        <end position="402"/>
    </location>
</feature>
<comment type="caution">
    <text evidence="15">The sequence shown here is derived from an EMBL/GenBank/DDBJ whole genome shotgun (WGS) entry which is preliminary data.</text>
</comment>
<dbReference type="InterPro" id="IPR018044">
    <property type="entry name" value="Peptidase_S11"/>
</dbReference>
<dbReference type="InterPro" id="IPR018337">
    <property type="entry name" value="Cell_wall/Cho-bd_repeat"/>
</dbReference>
<evidence type="ECO:0000313" key="15">
    <source>
        <dbReference type="EMBL" id="HJA71114.1"/>
    </source>
</evidence>
<feature type="region of interest" description="Disordered" evidence="12">
    <location>
        <begin position="25"/>
        <end position="88"/>
    </location>
</feature>
<keyword evidence="4 15" id="KW-0378">Hydrolase</keyword>
<protein>
    <submittedName>
        <fullName evidence="15">Serine hydrolase</fullName>
    </submittedName>
</protein>
<name>A0A9D2HIH4_9FIRM</name>
<dbReference type="GO" id="GO:0071555">
    <property type="term" value="P:cell wall organization"/>
    <property type="evidence" value="ECO:0007669"/>
    <property type="project" value="UniProtKB-KW"/>
</dbReference>
<evidence type="ECO:0000256" key="8">
    <source>
        <dbReference type="PIRSR" id="PIRSR618044-1"/>
    </source>
</evidence>
<accession>A0A9D2HIH4</accession>
<organism evidence="15 16">
    <name type="scientific">Candidatus Lachnoclostridium stercoravium</name>
    <dbReference type="NCBI Taxonomy" id="2838633"/>
    <lineage>
        <taxon>Bacteria</taxon>
        <taxon>Bacillati</taxon>
        <taxon>Bacillota</taxon>
        <taxon>Clostridia</taxon>
        <taxon>Lachnospirales</taxon>
        <taxon>Lachnospiraceae</taxon>
    </lineage>
</organism>
<feature type="chain" id="PRO_5039664992" evidence="13">
    <location>
        <begin position="25"/>
        <end position="501"/>
    </location>
</feature>
<keyword evidence="6" id="KW-0573">Peptidoglycan synthesis</keyword>
<proteinExistence type="inferred from homology"/>
<evidence type="ECO:0000256" key="12">
    <source>
        <dbReference type="SAM" id="MobiDB-lite"/>
    </source>
</evidence>
<dbReference type="PANTHER" id="PTHR21581:SF6">
    <property type="entry name" value="TRAFFICKING PROTEIN PARTICLE COMPLEX SUBUNIT 12"/>
    <property type="match status" value="1"/>
</dbReference>
<dbReference type="SUPFAM" id="SSF69360">
    <property type="entry name" value="Cell wall binding repeat"/>
    <property type="match status" value="1"/>
</dbReference>
<feature type="signal peptide" evidence="13">
    <location>
        <begin position="1"/>
        <end position="24"/>
    </location>
</feature>
<dbReference type="GO" id="GO:0008360">
    <property type="term" value="P:regulation of cell shape"/>
    <property type="evidence" value="ECO:0007669"/>
    <property type="project" value="UniProtKB-KW"/>
</dbReference>
<keyword evidence="7" id="KW-0961">Cell wall biogenesis/degradation</keyword>
<evidence type="ECO:0000256" key="6">
    <source>
        <dbReference type="ARBA" id="ARBA00022984"/>
    </source>
</evidence>
<feature type="compositionally biased region" description="Polar residues" evidence="12">
    <location>
        <begin position="46"/>
        <end position="56"/>
    </location>
</feature>
<dbReference type="Gene3D" id="2.10.270.10">
    <property type="entry name" value="Cholin Binding"/>
    <property type="match status" value="1"/>
</dbReference>
<dbReference type="GO" id="GO:0006508">
    <property type="term" value="P:proteolysis"/>
    <property type="evidence" value="ECO:0007669"/>
    <property type="project" value="InterPro"/>
</dbReference>
<evidence type="ECO:0000256" key="4">
    <source>
        <dbReference type="ARBA" id="ARBA00022801"/>
    </source>
</evidence>
<keyword evidence="2 13" id="KW-0732">Signal</keyword>
<dbReference type="EMBL" id="DWZA01000053">
    <property type="protein sequence ID" value="HJA71114.1"/>
    <property type="molecule type" value="Genomic_DNA"/>
</dbReference>
<evidence type="ECO:0000256" key="2">
    <source>
        <dbReference type="ARBA" id="ARBA00022729"/>
    </source>
</evidence>
<evidence type="ECO:0000256" key="9">
    <source>
        <dbReference type="PIRSR" id="PIRSR618044-2"/>
    </source>
</evidence>
<keyword evidence="3" id="KW-0677">Repeat</keyword>
<feature type="active site" description="Acyl-ester intermediate" evidence="8">
    <location>
        <position position="122"/>
    </location>
</feature>
<dbReference type="PRINTS" id="PR00725">
    <property type="entry name" value="DADACBPTASE1"/>
</dbReference>
<feature type="repeat" description="Cell wall-binding" evidence="10">
    <location>
        <begin position="441"/>
        <end position="461"/>
    </location>
</feature>
<dbReference type="Pfam" id="PF19085">
    <property type="entry name" value="Choline_bind_2"/>
    <property type="match status" value="1"/>
</dbReference>
<evidence type="ECO:0000256" key="13">
    <source>
        <dbReference type="SAM" id="SignalP"/>
    </source>
</evidence>
<evidence type="ECO:0000259" key="14">
    <source>
        <dbReference type="Pfam" id="PF00768"/>
    </source>
</evidence>
<dbReference type="AlphaFoldDB" id="A0A9D2HIH4"/>
<sequence length="501" mass="52777">MKRYRSVIAAVLSLTLAMAPAAYAAPSPQENTVEIEEQGPSGKGIQPTQAPGEQGQSSSSSKSENTPSSESAGPSSGTESSAASEDTAAVPAIQSEGAVLLDAETGTVLFGKNENTAFYPASITKLMTALLVVENCSLDDKVTFSETAVTDLESGAVTLNLTAGDVLSVEDCLYALLLKSANEVANGLAEKVSGSVSAFADKMNARAAELGCRNTHFVNPNGLNDTEHYTTPYDMALIARAAFANETLRKIDSTTSYTIPATKKASARTVTMGHKMFYPTDSRYYPGIIGGKTGYTSKAGNTLVTGVDKDGVRLIAVVMKSQGTHYQDTKALLDYGFANRSSLLASGGQPVSSGQQVTGGPTSPESAQTGGQDGAVANGGPAAEVSQGTSAETGTQSGITGTWGQEGDKWYYIKEDGTRAAGEWLTIGNHEYWFDEDGTMAVGWRNFTNGDWYYFDTNGAMVTNRWVENTGKWFYLGDTGAMLKNTATPDGYLVDETGARR</sequence>
<dbReference type="SUPFAM" id="SSF56601">
    <property type="entry name" value="beta-lactamase/transpeptidase-like"/>
    <property type="match status" value="1"/>
</dbReference>
<gene>
    <name evidence="15" type="ORF">IAA07_05960</name>
</gene>
<evidence type="ECO:0000256" key="7">
    <source>
        <dbReference type="ARBA" id="ARBA00023316"/>
    </source>
</evidence>
<dbReference type="Pfam" id="PF19127">
    <property type="entry name" value="Choline_bind_3"/>
    <property type="match status" value="1"/>
</dbReference>
<feature type="compositionally biased region" description="Polar residues" evidence="12">
    <location>
        <begin position="346"/>
        <end position="370"/>
    </location>
</feature>
<dbReference type="GO" id="GO:0009002">
    <property type="term" value="F:serine-type D-Ala-D-Ala carboxypeptidase activity"/>
    <property type="evidence" value="ECO:0007669"/>
    <property type="project" value="InterPro"/>
</dbReference>
<reference evidence="15" key="2">
    <citation type="submission" date="2021-04" db="EMBL/GenBank/DDBJ databases">
        <authorList>
            <person name="Gilroy R."/>
        </authorList>
    </citation>
    <scope>NUCLEOTIDE SEQUENCE</scope>
    <source>
        <strain evidence="15">CHK178-16964</strain>
    </source>
</reference>
<feature type="active site" evidence="8">
    <location>
        <position position="125"/>
    </location>
</feature>
<reference evidence="15" key="1">
    <citation type="journal article" date="2021" name="PeerJ">
        <title>Extensive microbial diversity within the chicken gut microbiome revealed by metagenomics and culture.</title>
        <authorList>
            <person name="Gilroy R."/>
            <person name="Ravi A."/>
            <person name="Getino M."/>
            <person name="Pursley I."/>
            <person name="Horton D.L."/>
            <person name="Alikhan N.F."/>
            <person name="Baker D."/>
            <person name="Gharbi K."/>
            <person name="Hall N."/>
            <person name="Watson M."/>
            <person name="Adriaenssens E.M."/>
            <person name="Foster-Nyarko E."/>
            <person name="Jarju S."/>
            <person name="Secka A."/>
            <person name="Antonio M."/>
            <person name="Oren A."/>
            <person name="Chaudhuri R.R."/>
            <person name="La Ragione R."/>
            <person name="Hildebrand F."/>
            <person name="Pallen M.J."/>
        </authorList>
    </citation>
    <scope>NUCLEOTIDE SEQUENCE</scope>
    <source>
        <strain evidence="15">CHK178-16964</strain>
    </source>
</reference>
<dbReference type="Pfam" id="PF00768">
    <property type="entry name" value="Peptidase_S11"/>
    <property type="match status" value="1"/>
</dbReference>
<dbReference type="GO" id="GO:0009252">
    <property type="term" value="P:peptidoglycan biosynthetic process"/>
    <property type="evidence" value="ECO:0007669"/>
    <property type="project" value="UniProtKB-KW"/>
</dbReference>
<evidence type="ECO:0000256" key="11">
    <source>
        <dbReference type="RuleBase" id="RU004016"/>
    </source>
</evidence>
<feature type="domain" description="Peptidase S11 D-alanyl-D-alanine carboxypeptidase A N-terminal" evidence="14">
    <location>
        <begin position="87"/>
        <end position="321"/>
    </location>
</feature>
<comment type="similarity">
    <text evidence="1 11">Belongs to the peptidase S11 family.</text>
</comment>
<dbReference type="PANTHER" id="PTHR21581">
    <property type="entry name" value="D-ALANYL-D-ALANINE CARBOXYPEPTIDASE"/>
    <property type="match status" value="1"/>
</dbReference>
<dbReference type="InterPro" id="IPR012338">
    <property type="entry name" value="Beta-lactam/transpept-like"/>
</dbReference>
<evidence type="ECO:0000256" key="3">
    <source>
        <dbReference type="ARBA" id="ARBA00022737"/>
    </source>
</evidence>
<evidence type="ECO:0000256" key="1">
    <source>
        <dbReference type="ARBA" id="ARBA00007164"/>
    </source>
</evidence>
<dbReference type="Pfam" id="PF01473">
    <property type="entry name" value="Choline_bind_1"/>
    <property type="match status" value="1"/>
</dbReference>
<feature type="binding site" evidence="9">
    <location>
        <position position="292"/>
    </location>
    <ligand>
        <name>substrate</name>
    </ligand>
</feature>
<feature type="compositionally biased region" description="Low complexity" evidence="12">
    <location>
        <begin position="57"/>
        <end position="85"/>
    </location>
</feature>
<feature type="compositionally biased region" description="Polar residues" evidence="12">
    <location>
        <begin position="386"/>
        <end position="402"/>
    </location>
</feature>
<feature type="active site" evidence="8">
    <location>
        <position position="180"/>
    </location>
</feature>
<evidence type="ECO:0000313" key="16">
    <source>
        <dbReference type="Proteomes" id="UP000823900"/>
    </source>
</evidence>
<dbReference type="InterPro" id="IPR001967">
    <property type="entry name" value="Peptidase_S11_N"/>
</dbReference>
<evidence type="ECO:0000256" key="10">
    <source>
        <dbReference type="PROSITE-ProRule" id="PRU00591"/>
    </source>
</evidence>
<keyword evidence="5" id="KW-0133">Cell shape</keyword>
<dbReference type="PROSITE" id="PS51170">
    <property type="entry name" value="CW"/>
    <property type="match status" value="1"/>
</dbReference>
<evidence type="ECO:0000256" key="5">
    <source>
        <dbReference type="ARBA" id="ARBA00022960"/>
    </source>
</evidence>
<dbReference type="Gene3D" id="3.40.710.10">
    <property type="entry name" value="DD-peptidase/beta-lactamase superfamily"/>
    <property type="match status" value="1"/>
</dbReference>
<dbReference type="Proteomes" id="UP000823900">
    <property type="component" value="Unassembled WGS sequence"/>
</dbReference>